<dbReference type="SUPFAM" id="SSF51735">
    <property type="entry name" value="NAD(P)-binding Rossmann-fold domains"/>
    <property type="match status" value="1"/>
</dbReference>
<dbReference type="PANTHER" id="PTHR47706:SF4">
    <property type="entry name" value="NMRA-LIKE DOMAIN-CONTAINING PROTEIN"/>
    <property type="match status" value="1"/>
</dbReference>
<organism evidence="5 6">
    <name type="scientific">Fusarium duplospermum</name>
    <dbReference type="NCBI Taxonomy" id="1325734"/>
    <lineage>
        <taxon>Eukaryota</taxon>
        <taxon>Fungi</taxon>
        <taxon>Dikarya</taxon>
        <taxon>Ascomycota</taxon>
        <taxon>Pezizomycotina</taxon>
        <taxon>Sordariomycetes</taxon>
        <taxon>Hypocreomycetidae</taxon>
        <taxon>Hypocreales</taxon>
        <taxon>Nectriaceae</taxon>
        <taxon>Fusarium</taxon>
        <taxon>Fusarium solani species complex</taxon>
    </lineage>
</organism>
<gene>
    <name evidence="5" type="ORF">CEP54_008226</name>
</gene>
<sequence length="309" mass="33364">MAILAVAGGTGDIGKTIVEELVQSGKHKVIVLCRKAPETAISGAEYAATNYDDIEGTAKTLESNKVDTVISALTIAGPSAQAQLNLIAAADKSSTVHRFIPSEYASYVPKGDEAALSNPMTMPLLQAAEALDKSSLKYTRIVIGIIMDYLGLPHIPSNLRNFPWAFDFASRRAVVSGTGNEPITLTYSKDVARFVARLVDEDEWSEYSFISGSDVTQNQIIAIAEKVLGDKMTVTYDSLEDLKAGKVTLLFPDGEGYGGMDITMLMAMFGASIAEGEMLLPKEGRLNDRFPEIQPMSIDELITRAWTGK</sequence>
<keyword evidence="6" id="KW-1185">Reference proteome</keyword>
<dbReference type="PANTHER" id="PTHR47706">
    <property type="entry name" value="NMRA-LIKE FAMILY PROTEIN"/>
    <property type="match status" value="1"/>
</dbReference>
<dbReference type="InterPro" id="IPR036291">
    <property type="entry name" value="NAD(P)-bd_dom_sf"/>
</dbReference>
<dbReference type="Proteomes" id="UP000288168">
    <property type="component" value="Unassembled WGS sequence"/>
</dbReference>
<dbReference type="GO" id="GO:0016491">
    <property type="term" value="F:oxidoreductase activity"/>
    <property type="evidence" value="ECO:0007669"/>
    <property type="project" value="UniProtKB-KW"/>
</dbReference>
<dbReference type="AlphaFoldDB" id="A0A428PX90"/>
<comment type="caution">
    <text evidence="5">The sequence shown here is derived from an EMBL/GenBank/DDBJ whole genome shotgun (WGS) entry which is preliminary data.</text>
</comment>
<evidence type="ECO:0000259" key="4">
    <source>
        <dbReference type="Pfam" id="PF05368"/>
    </source>
</evidence>
<evidence type="ECO:0000313" key="5">
    <source>
        <dbReference type="EMBL" id="RSL57619.1"/>
    </source>
</evidence>
<keyword evidence="3" id="KW-0560">Oxidoreductase</keyword>
<feature type="domain" description="NmrA-like" evidence="4">
    <location>
        <begin position="4"/>
        <end position="243"/>
    </location>
</feature>
<reference evidence="5 6" key="1">
    <citation type="submission" date="2017-06" db="EMBL/GenBank/DDBJ databases">
        <title>Comparative genomic analysis of Ambrosia Fusariam Clade fungi.</title>
        <authorList>
            <person name="Stajich J.E."/>
            <person name="Carrillo J."/>
            <person name="Kijimoto T."/>
            <person name="Eskalen A."/>
            <person name="O'Donnell K."/>
            <person name="Kasson M."/>
        </authorList>
    </citation>
    <scope>NUCLEOTIDE SEQUENCE [LARGE SCALE GENOMIC DNA]</scope>
    <source>
        <strain evidence="5 6">NRRL62584</strain>
    </source>
</reference>
<dbReference type="Gene3D" id="3.40.50.720">
    <property type="entry name" value="NAD(P)-binding Rossmann-like Domain"/>
    <property type="match status" value="1"/>
</dbReference>
<comment type="similarity">
    <text evidence="1">Belongs to the NmrA-type oxidoreductase family. Isoflavone reductase subfamily.</text>
</comment>
<name>A0A428PX90_9HYPO</name>
<keyword evidence="2" id="KW-0521">NADP</keyword>
<dbReference type="OrthoDB" id="10000533at2759"/>
<dbReference type="Pfam" id="PF05368">
    <property type="entry name" value="NmrA"/>
    <property type="match status" value="1"/>
</dbReference>
<protein>
    <recommendedName>
        <fullName evidence="4">NmrA-like domain-containing protein</fullName>
    </recommendedName>
</protein>
<dbReference type="InterPro" id="IPR008030">
    <property type="entry name" value="NmrA-like"/>
</dbReference>
<dbReference type="Gene3D" id="3.90.25.10">
    <property type="entry name" value="UDP-galactose 4-epimerase, domain 1"/>
    <property type="match status" value="1"/>
</dbReference>
<evidence type="ECO:0000256" key="1">
    <source>
        <dbReference type="ARBA" id="ARBA00005725"/>
    </source>
</evidence>
<evidence type="ECO:0000256" key="2">
    <source>
        <dbReference type="ARBA" id="ARBA00022857"/>
    </source>
</evidence>
<evidence type="ECO:0000256" key="3">
    <source>
        <dbReference type="ARBA" id="ARBA00023002"/>
    </source>
</evidence>
<accession>A0A428PX90</accession>
<dbReference type="InterPro" id="IPR051609">
    <property type="entry name" value="NmrA/Isoflavone_reductase-like"/>
</dbReference>
<dbReference type="EMBL" id="NKCI01000080">
    <property type="protein sequence ID" value="RSL57619.1"/>
    <property type="molecule type" value="Genomic_DNA"/>
</dbReference>
<evidence type="ECO:0000313" key="6">
    <source>
        <dbReference type="Proteomes" id="UP000288168"/>
    </source>
</evidence>
<proteinExistence type="inferred from homology"/>